<keyword evidence="2" id="KW-0963">Cytoplasm</keyword>
<dbReference type="Proteomes" id="UP001209878">
    <property type="component" value="Unassembled WGS sequence"/>
</dbReference>
<name>A0AAD9PF70_RIDPI</name>
<dbReference type="PROSITE" id="PS50222">
    <property type="entry name" value="EF_HAND_2"/>
    <property type="match status" value="2"/>
</dbReference>
<keyword evidence="4" id="KW-0677">Repeat</keyword>
<sequence>MSQDKTFLWSVFRSVDVDGSGDITANELQKALSNGTWTPFNPETVRLMIGMFDKDHSGSIDYDEFAALWNYVSEWQKCFRTYDTDKSGAIDEDELKHALISFGYRLSDSLIHYLMIKFDRQGCYSIAFDDFIQCCVVLEVR</sequence>
<dbReference type="InterPro" id="IPR002048">
    <property type="entry name" value="EF_hand_dom"/>
</dbReference>
<dbReference type="InterPro" id="IPR018247">
    <property type="entry name" value="EF_Hand_1_Ca_BS"/>
</dbReference>
<evidence type="ECO:0000256" key="3">
    <source>
        <dbReference type="ARBA" id="ARBA00022723"/>
    </source>
</evidence>
<evidence type="ECO:0000313" key="8">
    <source>
        <dbReference type="Proteomes" id="UP001209878"/>
    </source>
</evidence>
<dbReference type="Pfam" id="PF13499">
    <property type="entry name" value="EF-hand_7"/>
    <property type="match status" value="2"/>
</dbReference>
<dbReference type="GO" id="GO:0005737">
    <property type="term" value="C:cytoplasm"/>
    <property type="evidence" value="ECO:0007669"/>
    <property type="project" value="UniProtKB-SubCell"/>
</dbReference>
<evidence type="ECO:0000256" key="4">
    <source>
        <dbReference type="ARBA" id="ARBA00022737"/>
    </source>
</evidence>
<proteinExistence type="predicted"/>
<accession>A0AAD9PF70</accession>
<protein>
    <recommendedName>
        <fullName evidence="6">EF-hand domain-containing protein</fullName>
    </recommendedName>
</protein>
<evidence type="ECO:0000256" key="5">
    <source>
        <dbReference type="ARBA" id="ARBA00022837"/>
    </source>
</evidence>
<evidence type="ECO:0000313" key="7">
    <source>
        <dbReference type="EMBL" id="KAK2193545.1"/>
    </source>
</evidence>
<feature type="domain" description="EF-hand" evidence="6">
    <location>
        <begin position="70"/>
        <end position="105"/>
    </location>
</feature>
<gene>
    <name evidence="7" type="ORF">NP493_10g05037</name>
</gene>
<keyword evidence="3" id="KW-0479">Metal-binding</keyword>
<dbReference type="InterPro" id="IPR051426">
    <property type="entry name" value="Peflin/Sorcin_CaBP"/>
</dbReference>
<evidence type="ECO:0000259" key="6">
    <source>
        <dbReference type="PROSITE" id="PS50222"/>
    </source>
</evidence>
<dbReference type="PROSITE" id="PS00018">
    <property type="entry name" value="EF_HAND_1"/>
    <property type="match status" value="2"/>
</dbReference>
<dbReference type="EMBL" id="JAODUO010000011">
    <property type="protein sequence ID" value="KAK2193545.1"/>
    <property type="molecule type" value="Genomic_DNA"/>
</dbReference>
<dbReference type="GO" id="GO:0043226">
    <property type="term" value="C:organelle"/>
    <property type="evidence" value="ECO:0007669"/>
    <property type="project" value="UniProtKB-ARBA"/>
</dbReference>
<dbReference type="PANTHER" id="PTHR46212">
    <property type="entry name" value="PEFLIN"/>
    <property type="match status" value="1"/>
</dbReference>
<feature type="domain" description="EF-hand" evidence="6">
    <location>
        <begin position="3"/>
        <end position="38"/>
    </location>
</feature>
<dbReference type="GO" id="GO:0048306">
    <property type="term" value="F:calcium-dependent protein binding"/>
    <property type="evidence" value="ECO:0007669"/>
    <property type="project" value="UniProtKB-ARBA"/>
</dbReference>
<keyword evidence="5" id="KW-0106">Calcium</keyword>
<reference evidence="7" key="1">
    <citation type="journal article" date="2023" name="Mol. Biol. Evol.">
        <title>Third-Generation Sequencing Reveals the Adaptive Role of the Epigenome in Three Deep-Sea Polychaetes.</title>
        <authorList>
            <person name="Perez M."/>
            <person name="Aroh O."/>
            <person name="Sun Y."/>
            <person name="Lan Y."/>
            <person name="Juniper S.K."/>
            <person name="Young C.R."/>
            <person name="Angers B."/>
            <person name="Qian P.Y."/>
        </authorList>
    </citation>
    <scope>NUCLEOTIDE SEQUENCE</scope>
    <source>
        <strain evidence="7">R07B-5</strain>
    </source>
</reference>
<keyword evidence="8" id="KW-1185">Reference proteome</keyword>
<comment type="caution">
    <text evidence="7">The sequence shown here is derived from an EMBL/GenBank/DDBJ whole genome shotgun (WGS) entry which is preliminary data.</text>
</comment>
<dbReference type="Gene3D" id="1.10.238.10">
    <property type="entry name" value="EF-hand"/>
    <property type="match status" value="1"/>
</dbReference>
<dbReference type="InterPro" id="IPR011992">
    <property type="entry name" value="EF-hand-dom_pair"/>
</dbReference>
<comment type="subcellular location">
    <subcellularLocation>
        <location evidence="1">Cytoplasm</location>
    </subcellularLocation>
</comment>
<dbReference type="AlphaFoldDB" id="A0AAD9PF70"/>
<evidence type="ECO:0000256" key="2">
    <source>
        <dbReference type="ARBA" id="ARBA00022490"/>
    </source>
</evidence>
<dbReference type="PANTHER" id="PTHR46212:SF9">
    <property type="entry name" value="PROGRAMMED CELL DEATH PROTEIN 6"/>
    <property type="match status" value="1"/>
</dbReference>
<dbReference type="FunFam" id="1.10.238.10:FF:000178">
    <property type="entry name" value="Calmodulin-2 A"/>
    <property type="match status" value="1"/>
</dbReference>
<dbReference type="SUPFAM" id="SSF47473">
    <property type="entry name" value="EF-hand"/>
    <property type="match status" value="1"/>
</dbReference>
<dbReference type="GO" id="GO:0005509">
    <property type="term" value="F:calcium ion binding"/>
    <property type="evidence" value="ECO:0007669"/>
    <property type="project" value="InterPro"/>
</dbReference>
<dbReference type="SMART" id="SM00054">
    <property type="entry name" value="EFh"/>
    <property type="match status" value="3"/>
</dbReference>
<organism evidence="7 8">
    <name type="scientific">Ridgeia piscesae</name>
    <name type="common">Tubeworm</name>
    <dbReference type="NCBI Taxonomy" id="27915"/>
    <lineage>
        <taxon>Eukaryota</taxon>
        <taxon>Metazoa</taxon>
        <taxon>Spiralia</taxon>
        <taxon>Lophotrochozoa</taxon>
        <taxon>Annelida</taxon>
        <taxon>Polychaeta</taxon>
        <taxon>Sedentaria</taxon>
        <taxon>Canalipalpata</taxon>
        <taxon>Sabellida</taxon>
        <taxon>Siboglinidae</taxon>
        <taxon>Ridgeia</taxon>
    </lineage>
</organism>
<evidence type="ECO:0000256" key="1">
    <source>
        <dbReference type="ARBA" id="ARBA00004496"/>
    </source>
</evidence>